<dbReference type="RefSeq" id="WP_063176120.1">
    <property type="nucleotide sequence ID" value="NZ_FNYS01000019.1"/>
</dbReference>
<accession>A0A1H6X7U3</accession>
<gene>
    <name evidence="3" type="ORF">SAMN04488018_11957</name>
</gene>
<evidence type="ECO:0000256" key="1">
    <source>
        <dbReference type="SAM" id="SignalP"/>
    </source>
</evidence>
<name>A0A1H6X7U3_9FLAO</name>
<dbReference type="InterPro" id="IPR011250">
    <property type="entry name" value="OMP/PagP_B-barrel"/>
</dbReference>
<evidence type="ECO:0000313" key="4">
    <source>
        <dbReference type="Proteomes" id="UP000183077"/>
    </source>
</evidence>
<dbReference type="Gene3D" id="2.40.160.20">
    <property type="match status" value="1"/>
</dbReference>
<dbReference type="GeneID" id="82258218"/>
<dbReference type="Proteomes" id="UP000183077">
    <property type="component" value="Unassembled WGS sequence"/>
</dbReference>
<organism evidence="3 4">
    <name type="scientific">Myroides marinus</name>
    <dbReference type="NCBI Taxonomy" id="703342"/>
    <lineage>
        <taxon>Bacteria</taxon>
        <taxon>Pseudomonadati</taxon>
        <taxon>Bacteroidota</taxon>
        <taxon>Flavobacteriia</taxon>
        <taxon>Flavobacteriales</taxon>
        <taxon>Flavobacteriaceae</taxon>
        <taxon>Myroides</taxon>
    </lineage>
</organism>
<dbReference type="InterPro" id="IPR025665">
    <property type="entry name" value="Beta-barrel_OMP_2"/>
</dbReference>
<feature type="signal peptide" evidence="1">
    <location>
        <begin position="1"/>
        <end position="22"/>
    </location>
</feature>
<dbReference type="AlphaFoldDB" id="A0A1H6X7U3"/>
<feature type="chain" id="PRO_5010314864" evidence="1">
    <location>
        <begin position="23"/>
        <end position="198"/>
    </location>
</feature>
<feature type="domain" description="Outer membrane protein beta-barrel" evidence="2">
    <location>
        <begin position="22"/>
        <end position="177"/>
    </location>
</feature>
<evidence type="ECO:0000259" key="2">
    <source>
        <dbReference type="Pfam" id="PF13568"/>
    </source>
</evidence>
<dbReference type="SUPFAM" id="SSF56925">
    <property type="entry name" value="OMPA-like"/>
    <property type="match status" value="1"/>
</dbReference>
<evidence type="ECO:0000313" key="3">
    <source>
        <dbReference type="EMBL" id="SEJ25281.1"/>
    </source>
</evidence>
<protein>
    <submittedName>
        <fullName evidence="3">Outer membrane protein beta-barrel domain-containing protein</fullName>
    </submittedName>
</protein>
<dbReference type="Pfam" id="PF13568">
    <property type="entry name" value="OMP_b-brl_2"/>
    <property type="match status" value="1"/>
</dbReference>
<keyword evidence="1" id="KW-0732">Signal</keyword>
<dbReference type="EMBL" id="FNYS01000019">
    <property type="protein sequence ID" value="SEJ25281.1"/>
    <property type="molecule type" value="Genomic_DNA"/>
</dbReference>
<reference evidence="3 4" key="1">
    <citation type="submission" date="2016-10" db="EMBL/GenBank/DDBJ databases">
        <authorList>
            <person name="de Groot N.N."/>
        </authorList>
    </citation>
    <scope>NUCLEOTIDE SEQUENCE [LARGE SCALE GENOMIC DNA]</scope>
    <source>
        <strain evidence="3 4">DSM 23048</strain>
    </source>
</reference>
<proteinExistence type="predicted"/>
<sequence length="198" mass="21900">MKHIVKLLSAVALMFVGVSTYAQSPSPFHVGIKAGANFTNISTDLKDYSSKTATGYGLGAMARFDIKKTYIQTELFFSEKNSKFEGDRHGSFEVKAKQIEIPVVIGHKFVNLPLFSLRGFAGGVYTNTFDDKFTGSKVESAVKFENFDKNNIGYRLGVGVDVLKFTLDVSYDGSFSKTNKEIGSKPNTWMVSLGWFIL</sequence>